<sequence>MVRSRGGNGVSSRSLSAEELVGRRKERKLRLELAKMEKDKEQTFALAKLKKEQVIEQEKLAMVEKSATYKPEMCDILKREIEHLEYLLSERGLSMDPLRILAILDWPVPLPSRKLRDT</sequence>
<protein>
    <submittedName>
        <fullName evidence="1">Uncharacterized protein</fullName>
    </submittedName>
</protein>
<accession>A0AAV7PX39</accession>
<name>A0AAV7PX39_PLEWA</name>
<evidence type="ECO:0000313" key="1">
    <source>
        <dbReference type="EMBL" id="KAJ1131043.1"/>
    </source>
</evidence>
<evidence type="ECO:0000313" key="2">
    <source>
        <dbReference type="Proteomes" id="UP001066276"/>
    </source>
</evidence>
<organism evidence="1 2">
    <name type="scientific">Pleurodeles waltl</name>
    <name type="common">Iberian ribbed newt</name>
    <dbReference type="NCBI Taxonomy" id="8319"/>
    <lineage>
        <taxon>Eukaryota</taxon>
        <taxon>Metazoa</taxon>
        <taxon>Chordata</taxon>
        <taxon>Craniata</taxon>
        <taxon>Vertebrata</taxon>
        <taxon>Euteleostomi</taxon>
        <taxon>Amphibia</taxon>
        <taxon>Batrachia</taxon>
        <taxon>Caudata</taxon>
        <taxon>Salamandroidea</taxon>
        <taxon>Salamandridae</taxon>
        <taxon>Pleurodelinae</taxon>
        <taxon>Pleurodeles</taxon>
    </lineage>
</organism>
<dbReference type="InterPro" id="IPR043502">
    <property type="entry name" value="DNA/RNA_pol_sf"/>
</dbReference>
<reference evidence="1" key="1">
    <citation type="journal article" date="2022" name="bioRxiv">
        <title>Sequencing and chromosome-scale assembly of the giantPleurodeles waltlgenome.</title>
        <authorList>
            <person name="Brown T."/>
            <person name="Elewa A."/>
            <person name="Iarovenko S."/>
            <person name="Subramanian E."/>
            <person name="Araus A.J."/>
            <person name="Petzold A."/>
            <person name="Susuki M."/>
            <person name="Suzuki K.-i.T."/>
            <person name="Hayashi T."/>
            <person name="Toyoda A."/>
            <person name="Oliveira C."/>
            <person name="Osipova E."/>
            <person name="Leigh N.D."/>
            <person name="Simon A."/>
            <person name="Yun M.H."/>
        </authorList>
    </citation>
    <scope>NUCLEOTIDE SEQUENCE</scope>
    <source>
        <strain evidence="1">20211129_DDA</strain>
        <tissue evidence="1">Liver</tissue>
    </source>
</reference>
<comment type="caution">
    <text evidence="1">The sequence shown here is derived from an EMBL/GenBank/DDBJ whole genome shotgun (WGS) entry which is preliminary data.</text>
</comment>
<dbReference type="SUPFAM" id="SSF56672">
    <property type="entry name" value="DNA/RNA polymerases"/>
    <property type="match status" value="1"/>
</dbReference>
<keyword evidence="2" id="KW-1185">Reference proteome</keyword>
<proteinExistence type="predicted"/>
<dbReference type="AlphaFoldDB" id="A0AAV7PX39"/>
<gene>
    <name evidence="1" type="ORF">NDU88_009386</name>
</gene>
<dbReference type="Proteomes" id="UP001066276">
    <property type="component" value="Chromosome 7"/>
</dbReference>
<dbReference type="EMBL" id="JANPWB010000011">
    <property type="protein sequence ID" value="KAJ1131043.1"/>
    <property type="molecule type" value="Genomic_DNA"/>
</dbReference>